<keyword evidence="13" id="KW-0275">Fatty acid biosynthesis</keyword>
<dbReference type="GO" id="GO:0046872">
    <property type="term" value="F:metal ion binding"/>
    <property type="evidence" value="ECO:0007669"/>
    <property type="project" value="UniProtKB-KW"/>
</dbReference>
<name>A0A7V0LV28_UNCW3</name>
<dbReference type="PROSITE" id="PS00867">
    <property type="entry name" value="CPSASE_2"/>
    <property type="match status" value="1"/>
</dbReference>
<keyword evidence="13" id="KW-0444">Lipid biosynthesis</keyword>
<evidence type="ECO:0000256" key="9">
    <source>
        <dbReference type="ARBA" id="ARBA00022842"/>
    </source>
</evidence>
<comment type="pathway">
    <text evidence="2 13">Lipid metabolism; malonyl-CoA biosynthesis; malonyl-CoA from acetyl-CoA: step 1/1.</text>
</comment>
<dbReference type="InterPro" id="IPR005481">
    <property type="entry name" value="BC-like_N"/>
</dbReference>
<dbReference type="FunFam" id="3.30.470.20:FF:000028">
    <property type="entry name" value="Methylcrotonoyl-CoA carboxylase subunit alpha, mitochondrial"/>
    <property type="match status" value="1"/>
</dbReference>
<dbReference type="NCBIfam" id="NF006367">
    <property type="entry name" value="PRK08591.1"/>
    <property type="match status" value="1"/>
</dbReference>
<evidence type="ECO:0000259" key="15">
    <source>
        <dbReference type="PROSITE" id="PS50979"/>
    </source>
</evidence>
<dbReference type="AlphaFoldDB" id="A0A7V0LV28"/>
<dbReference type="Gene3D" id="3.30.470.20">
    <property type="entry name" value="ATP-grasp fold, B domain"/>
    <property type="match status" value="1"/>
</dbReference>
<dbReference type="InterPro" id="IPR005479">
    <property type="entry name" value="CPAse_ATP-bd"/>
</dbReference>
<comment type="catalytic activity">
    <reaction evidence="11 13">
        <text>N(6)-biotinyl-L-lysyl-[protein] + hydrogencarbonate + ATP = N(6)-carboxybiotinyl-L-lysyl-[protein] + ADP + phosphate + H(+)</text>
        <dbReference type="Rhea" id="RHEA:13501"/>
        <dbReference type="Rhea" id="RHEA-COMP:10505"/>
        <dbReference type="Rhea" id="RHEA-COMP:10506"/>
        <dbReference type="ChEBI" id="CHEBI:15378"/>
        <dbReference type="ChEBI" id="CHEBI:17544"/>
        <dbReference type="ChEBI" id="CHEBI:30616"/>
        <dbReference type="ChEBI" id="CHEBI:43474"/>
        <dbReference type="ChEBI" id="CHEBI:83144"/>
        <dbReference type="ChEBI" id="CHEBI:83145"/>
        <dbReference type="ChEBI" id="CHEBI:456216"/>
        <dbReference type="EC" id="6.3.4.14"/>
    </reaction>
</comment>
<evidence type="ECO:0000313" key="16">
    <source>
        <dbReference type="EMBL" id="HDL60494.1"/>
    </source>
</evidence>
<dbReference type="InterPro" id="IPR011764">
    <property type="entry name" value="Biotin_carboxylation_dom"/>
</dbReference>
<dbReference type="SMART" id="SM00878">
    <property type="entry name" value="Biotin_carb_C"/>
    <property type="match status" value="1"/>
</dbReference>
<feature type="domain" description="ATP-grasp" evidence="14">
    <location>
        <begin position="120"/>
        <end position="317"/>
    </location>
</feature>
<dbReference type="GO" id="GO:0005524">
    <property type="term" value="F:ATP binding"/>
    <property type="evidence" value="ECO:0007669"/>
    <property type="project" value="UniProtKB-UniRule"/>
</dbReference>
<dbReference type="SUPFAM" id="SSF56059">
    <property type="entry name" value="Glutathione synthetase ATP-binding domain-like"/>
    <property type="match status" value="1"/>
</dbReference>
<evidence type="ECO:0000256" key="10">
    <source>
        <dbReference type="ARBA" id="ARBA00023267"/>
    </source>
</evidence>
<dbReference type="InterPro" id="IPR011054">
    <property type="entry name" value="Rudment_hybrid_motif"/>
</dbReference>
<comment type="function">
    <text evidence="1 13">This protein is a component of the acetyl coenzyme A carboxylase complex; first, biotin carboxylase catalyzes the carboxylation of the carrier protein and then the transcarboxylase transfers the carboxyl group to form malonyl-CoA.</text>
</comment>
<keyword evidence="5 13" id="KW-0436">Ligase</keyword>
<evidence type="ECO:0000256" key="12">
    <source>
        <dbReference type="PROSITE-ProRule" id="PRU00409"/>
    </source>
</evidence>
<dbReference type="PANTHER" id="PTHR48095:SF2">
    <property type="entry name" value="BIOTIN CARBOXYLASE, CHLOROPLASTIC"/>
    <property type="match status" value="1"/>
</dbReference>
<dbReference type="Pfam" id="PF00289">
    <property type="entry name" value="Biotin_carb_N"/>
    <property type="match status" value="1"/>
</dbReference>
<keyword evidence="10 13" id="KW-0092">Biotin</keyword>
<evidence type="ECO:0000256" key="5">
    <source>
        <dbReference type="ARBA" id="ARBA00022598"/>
    </source>
</evidence>
<evidence type="ECO:0000256" key="4">
    <source>
        <dbReference type="ARBA" id="ARBA00013263"/>
    </source>
</evidence>
<dbReference type="NCBIfam" id="TIGR00514">
    <property type="entry name" value="accC"/>
    <property type="match status" value="1"/>
</dbReference>
<keyword evidence="7 12" id="KW-0547">Nucleotide-binding</keyword>
<dbReference type="PROSITE" id="PS50979">
    <property type="entry name" value="BC"/>
    <property type="match status" value="1"/>
</dbReference>
<evidence type="ECO:0000256" key="7">
    <source>
        <dbReference type="ARBA" id="ARBA00022741"/>
    </source>
</evidence>
<proteinExistence type="predicted"/>
<evidence type="ECO:0000256" key="11">
    <source>
        <dbReference type="ARBA" id="ARBA00048600"/>
    </source>
</evidence>
<gene>
    <name evidence="16" type="primary">accC</name>
    <name evidence="16" type="ORF">ENH14_03455</name>
</gene>
<evidence type="ECO:0000256" key="6">
    <source>
        <dbReference type="ARBA" id="ARBA00022723"/>
    </source>
</evidence>
<keyword evidence="13" id="KW-0276">Fatty acid metabolism</keyword>
<dbReference type="SUPFAM" id="SSF51246">
    <property type="entry name" value="Rudiment single hybrid motif"/>
    <property type="match status" value="1"/>
</dbReference>
<evidence type="ECO:0000256" key="2">
    <source>
        <dbReference type="ARBA" id="ARBA00004956"/>
    </source>
</evidence>
<sequence>MFKRVLVANRGEIAVRIIYALRELGIESVAIYSEADKDSLHVELADYAVCIGPPPPQDSYLNFSRIMSAAVVSGVDAIHPGYGFLAENPDFADLVEKSGFIFIGPSSRHIQFMGDKIEAKRLMKEAGVPVLPGTENPVGSLSEARNIVRDIGLPVIIKAASGGGGRGMRIVRNPDALEKAFSMAQKEAEISFGDPRVYIEKYIENPRHIEVQIAADQHGNIIHLGERECSIQRRHQKLLEESPSPAVDENLRTKMGEAAIKGAQAINYHSLGTMEFLLDEDGNFYFMEMNTRIQVEHPVTEWVTGIDLVKMQILIAMGEKLSHTQEEINFKGHAIEVRVNAEDPDNGFIPNPGKIEFLHFPGGPGVRIDTHIYQGYTIPPYYDSLIGKLIVHDEDRSSAIKRLYRALEETIIKGVKTTVPFYLKLLENEDFQKGNIDTHFLERFKW</sequence>
<dbReference type="PROSITE" id="PS50975">
    <property type="entry name" value="ATP_GRASP"/>
    <property type="match status" value="1"/>
</dbReference>
<dbReference type="InterPro" id="IPR005482">
    <property type="entry name" value="Biotin_COase_C"/>
</dbReference>
<dbReference type="SUPFAM" id="SSF52440">
    <property type="entry name" value="PreATP-grasp domain"/>
    <property type="match status" value="1"/>
</dbReference>
<dbReference type="InterPro" id="IPR016185">
    <property type="entry name" value="PreATP-grasp_dom_sf"/>
</dbReference>
<accession>A0A7V0LV28</accession>
<dbReference type="InterPro" id="IPR051602">
    <property type="entry name" value="ACC_Biotin_Carboxylase"/>
</dbReference>
<dbReference type="GO" id="GO:0006633">
    <property type="term" value="P:fatty acid biosynthetic process"/>
    <property type="evidence" value="ECO:0007669"/>
    <property type="project" value="UniProtKB-KW"/>
</dbReference>
<organism evidence="16">
    <name type="scientific">candidate division WOR-3 bacterium</name>
    <dbReference type="NCBI Taxonomy" id="2052148"/>
    <lineage>
        <taxon>Bacteria</taxon>
        <taxon>Bacteria division WOR-3</taxon>
    </lineage>
</organism>
<dbReference type="UniPathway" id="UPA00655">
    <property type="reaction ID" value="UER00711"/>
</dbReference>
<comment type="subunit">
    <text evidence="3 13">Acetyl-CoA carboxylase is a heterohexamer of biotin carboxyl carrier protein, biotin carboxylase and the two subunits of carboxyl transferase in a 2:2 complex.</text>
</comment>
<keyword evidence="8 12" id="KW-0067">ATP-binding</keyword>
<protein>
    <recommendedName>
        <fullName evidence="4 13">Biotin carboxylase</fullName>
        <ecNumber evidence="4 13">6.3.4.14</ecNumber>
    </recommendedName>
    <alternativeName>
        <fullName evidence="13">Acetyl-coenzyme A carboxylase biotin carboxylase subunit A</fullName>
    </alternativeName>
</protein>
<dbReference type="Pfam" id="PF02785">
    <property type="entry name" value="Biotin_carb_C"/>
    <property type="match status" value="1"/>
</dbReference>
<comment type="caution">
    <text evidence="16">The sequence shown here is derived from an EMBL/GenBank/DDBJ whole genome shotgun (WGS) entry which is preliminary data.</text>
</comment>
<evidence type="ECO:0000259" key="14">
    <source>
        <dbReference type="PROSITE" id="PS50975"/>
    </source>
</evidence>
<dbReference type="EMBL" id="DRDR01000149">
    <property type="protein sequence ID" value="HDL60494.1"/>
    <property type="molecule type" value="Genomic_DNA"/>
</dbReference>
<dbReference type="GO" id="GO:0004075">
    <property type="term" value="F:biotin carboxylase activity"/>
    <property type="evidence" value="ECO:0007669"/>
    <property type="project" value="UniProtKB-EC"/>
</dbReference>
<keyword evidence="13" id="KW-0443">Lipid metabolism</keyword>
<evidence type="ECO:0000256" key="13">
    <source>
        <dbReference type="RuleBase" id="RU365063"/>
    </source>
</evidence>
<keyword evidence="9" id="KW-0460">Magnesium</keyword>
<keyword evidence="6" id="KW-0479">Metal-binding</keyword>
<dbReference type="FunFam" id="3.30.1490.20:FF:000018">
    <property type="entry name" value="Biotin carboxylase"/>
    <property type="match status" value="1"/>
</dbReference>
<dbReference type="Proteomes" id="UP000886381">
    <property type="component" value="Unassembled WGS sequence"/>
</dbReference>
<evidence type="ECO:0000256" key="8">
    <source>
        <dbReference type="ARBA" id="ARBA00022840"/>
    </source>
</evidence>
<reference evidence="16" key="1">
    <citation type="journal article" date="2020" name="mSystems">
        <title>Genome- and Community-Level Interaction Insights into Carbon Utilization and Element Cycling Functions of Hydrothermarchaeota in Hydrothermal Sediment.</title>
        <authorList>
            <person name="Zhou Z."/>
            <person name="Liu Y."/>
            <person name="Xu W."/>
            <person name="Pan J."/>
            <person name="Luo Z.H."/>
            <person name="Li M."/>
        </authorList>
    </citation>
    <scope>NUCLEOTIDE SEQUENCE [LARGE SCALE GENOMIC DNA]</scope>
    <source>
        <strain evidence="16">HyVt-28</strain>
    </source>
</reference>
<evidence type="ECO:0000256" key="3">
    <source>
        <dbReference type="ARBA" id="ARBA00011750"/>
    </source>
</evidence>
<dbReference type="PANTHER" id="PTHR48095">
    <property type="entry name" value="PYRUVATE CARBOXYLASE SUBUNIT A"/>
    <property type="match status" value="1"/>
</dbReference>
<dbReference type="Pfam" id="PF02786">
    <property type="entry name" value="CPSase_L_D2"/>
    <property type="match status" value="1"/>
</dbReference>
<dbReference type="InterPro" id="IPR004549">
    <property type="entry name" value="Acetyl_CoA_COase_biotin_COase"/>
</dbReference>
<dbReference type="EC" id="6.3.4.14" evidence="4 13"/>
<dbReference type="FunFam" id="3.40.50.20:FF:000010">
    <property type="entry name" value="Propionyl-CoA carboxylase subunit alpha"/>
    <property type="match status" value="1"/>
</dbReference>
<feature type="domain" description="Biotin carboxylation" evidence="15">
    <location>
        <begin position="1"/>
        <end position="446"/>
    </location>
</feature>
<evidence type="ECO:0000256" key="1">
    <source>
        <dbReference type="ARBA" id="ARBA00003761"/>
    </source>
</evidence>
<dbReference type="GO" id="GO:2001295">
    <property type="term" value="P:malonyl-CoA biosynthetic process"/>
    <property type="evidence" value="ECO:0007669"/>
    <property type="project" value="UniProtKB-UniPathway"/>
</dbReference>
<dbReference type="InterPro" id="IPR011761">
    <property type="entry name" value="ATP-grasp"/>
</dbReference>